<dbReference type="KEGG" id="pseg:D3H65_29130"/>
<name>A0A3B7MWH1_9BACT</name>
<dbReference type="EMBL" id="CP032157">
    <property type="protein sequence ID" value="AXY77803.1"/>
    <property type="molecule type" value="Genomic_DNA"/>
</dbReference>
<evidence type="ECO:0000313" key="3">
    <source>
        <dbReference type="EMBL" id="AXY77803.1"/>
    </source>
</evidence>
<organism evidence="3 4">
    <name type="scientific">Paraflavitalea soli</name>
    <dbReference type="NCBI Taxonomy" id="2315862"/>
    <lineage>
        <taxon>Bacteria</taxon>
        <taxon>Pseudomonadati</taxon>
        <taxon>Bacteroidota</taxon>
        <taxon>Chitinophagia</taxon>
        <taxon>Chitinophagales</taxon>
        <taxon>Chitinophagaceae</taxon>
        <taxon>Paraflavitalea</taxon>
    </lineage>
</organism>
<keyword evidence="1" id="KW-0732">Signal</keyword>
<keyword evidence="4" id="KW-1185">Reference proteome</keyword>
<dbReference type="InterPro" id="IPR025665">
    <property type="entry name" value="Beta-barrel_OMP_2"/>
</dbReference>
<dbReference type="Proteomes" id="UP000263900">
    <property type="component" value="Chromosome"/>
</dbReference>
<evidence type="ECO:0000259" key="2">
    <source>
        <dbReference type="Pfam" id="PF13568"/>
    </source>
</evidence>
<dbReference type="RefSeq" id="WP_119053676.1">
    <property type="nucleotide sequence ID" value="NZ_CP032157.1"/>
</dbReference>
<dbReference type="AlphaFoldDB" id="A0A3B7MWH1"/>
<reference evidence="3 4" key="1">
    <citation type="submission" date="2018-09" db="EMBL/GenBank/DDBJ databases">
        <title>Genome sequencing of strain 6GH32-13.</title>
        <authorList>
            <person name="Weon H.-Y."/>
            <person name="Heo J."/>
            <person name="Kwon S.-W."/>
        </authorList>
    </citation>
    <scope>NUCLEOTIDE SEQUENCE [LARGE SCALE GENOMIC DNA]</scope>
    <source>
        <strain evidence="3 4">5GH32-13</strain>
    </source>
</reference>
<gene>
    <name evidence="3" type="ORF">D3H65_29130</name>
</gene>
<dbReference type="OrthoDB" id="1011748at2"/>
<feature type="domain" description="Outer membrane protein beta-barrel" evidence="2">
    <location>
        <begin position="20"/>
        <end position="195"/>
    </location>
</feature>
<evidence type="ECO:0000313" key="4">
    <source>
        <dbReference type="Proteomes" id="UP000263900"/>
    </source>
</evidence>
<dbReference type="Pfam" id="PF13568">
    <property type="entry name" value="OMP_b-brl_2"/>
    <property type="match status" value="1"/>
</dbReference>
<protein>
    <submittedName>
        <fullName evidence="3">PorT family protein</fullName>
    </submittedName>
</protein>
<accession>A0A3B7MWH1</accession>
<feature type="signal peptide" evidence="1">
    <location>
        <begin position="1"/>
        <end position="21"/>
    </location>
</feature>
<proteinExistence type="predicted"/>
<sequence length="222" mass="23872">MKTKAIALISACLLGTFISQAQSTKTSVGGTTFGLRAGVNFQNLNGKFAGNDLDNKIKVGFNVGVNAEIPLADEFYLQPGLLFTTKGAKADNNSDTKVNINYLELPVTFLYKPILGDGKLLLGVGPYAGYAIGGKVKTNNGDVDLEFDSKLSGGEILKYGYTFRRFDFGGNLLVGYEFNNKFSAQLNAQLGLTNISPEVAGLDKKDYKTKNTGFGVSLGYRF</sequence>
<evidence type="ECO:0000256" key="1">
    <source>
        <dbReference type="SAM" id="SignalP"/>
    </source>
</evidence>
<feature type="chain" id="PRO_5017622070" evidence="1">
    <location>
        <begin position="22"/>
        <end position="222"/>
    </location>
</feature>